<evidence type="ECO:0000313" key="1">
    <source>
        <dbReference type="EMBL" id="KAJ3491101.1"/>
    </source>
</evidence>
<accession>A0AAD5VBD1</accession>
<name>A0AAD5VBD1_9APHY</name>
<organism evidence="1 2">
    <name type="scientific">Meripilus lineatus</name>
    <dbReference type="NCBI Taxonomy" id="2056292"/>
    <lineage>
        <taxon>Eukaryota</taxon>
        <taxon>Fungi</taxon>
        <taxon>Dikarya</taxon>
        <taxon>Basidiomycota</taxon>
        <taxon>Agaricomycotina</taxon>
        <taxon>Agaricomycetes</taxon>
        <taxon>Polyporales</taxon>
        <taxon>Meripilaceae</taxon>
        <taxon>Meripilus</taxon>
    </lineage>
</organism>
<dbReference type="AlphaFoldDB" id="A0AAD5VBD1"/>
<protein>
    <submittedName>
        <fullName evidence="1">Uncharacterized protein</fullName>
    </submittedName>
</protein>
<dbReference type="EMBL" id="JANAWD010000017">
    <property type="protein sequence ID" value="KAJ3491101.1"/>
    <property type="molecule type" value="Genomic_DNA"/>
</dbReference>
<sequence length="67" mass="7629">MIELLRQNHNTLNIGMASNLELNRMMAELYKKKFVEREERVYSLSGPLTTSQAEFASLSTRIGVPEA</sequence>
<proteinExistence type="predicted"/>
<reference evidence="1" key="1">
    <citation type="submission" date="2022-07" db="EMBL/GenBank/DDBJ databases">
        <title>Genome Sequence of Physisporinus lineatus.</title>
        <authorList>
            <person name="Buettner E."/>
        </authorList>
    </citation>
    <scope>NUCLEOTIDE SEQUENCE</scope>
    <source>
        <strain evidence="1">VT162</strain>
    </source>
</reference>
<gene>
    <name evidence="1" type="ORF">NLI96_g943</name>
</gene>
<evidence type="ECO:0000313" key="2">
    <source>
        <dbReference type="Proteomes" id="UP001212997"/>
    </source>
</evidence>
<comment type="caution">
    <text evidence="1">The sequence shown here is derived from an EMBL/GenBank/DDBJ whole genome shotgun (WGS) entry which is preliminary data.</text>
</comment>
<keyword evidence="2" id="KW-1185">Reference proteome</keyword>
<dbReference type="Proteomes" id="UP001212997">
    <property type="component" value="Unassembled WGS sequence"/>
</dbReference>